<dbReference type="NCBIfam" id="TIGR00083">
    <property type="entry name" value="ribF"/>
    <property type="match status" value="1"/>
</dbReference>
<evidence type="ECO:0000256" key="7">
    <source>
        <dbReference type="ARBA" id="ARBA00022695"/>
    </source>
</evidence>
<organism evidence="17">
    <name type="scientific">uncultured Paludibacter sp</name>
    <dbReference type="NCBI Taxonomy" id="497635"/>
    <lineage>
        <taxon>Bacteria</taxon>
        <taxon>Pseudomonadati</taxon>
        <taxon>Bacteroidota</taxon>
        <taxon>Bacteroidia</taxon>
        <taxon>Bacteroidales</taxon>
        <taxon>Paludibacteraceae</taxon>
        <taxon>Paludibacter</taxon>
        <taxon>environmental samples</taxon>
    </lineage>
</organism>
<dbReference type="PIRSF" id="PIRSF004491">
    <property type="entry name" value="FAD_Synth"/>
    <property type="match status" value="1"/>
</dbReference>
<sequence>MYIFKQNDIIPWEGCVATVGFFDGVHAGHRFLLEELKNIAKENHLNSLVVTFDKHPRKVLNANFQPKLLTTLNEKIEQFETTGVDACLILDFSKEFAFLTAYEFMKYVLVERLKVKILLVGHDHRFGYNREQGFDDYVKIGDELGVKVIEVAQFGQEENPHISSSEIRHALENGKIEKANEILTYPYSFSGKIIKGNQLGRYLGFPTANIKVDEKDKIIPKIGVYGVRVTVNGKSYKGMMNIGYRPTVEFADDVKIEVNIIDFEGEIYNKTIKIEVLKHIREEKKFKNLNELKIQLQKDREMMDSLS</sequence>
<dbReference type="GO" id="GO:0008531">
    <property type="term" value="F:riboflavin kinase activity"/>
    <property type="evidence" value="ECO:0007669"/>
    <property type="project" value="UniProtKB-UniRule"/>
</dbReference>
<evidence type="ECO:0000256" key="8">
    <source>
        <dbReference type="ARBA" id="ARBA00022741"/>
    </source>
</evidence>
<keyword evidence="5 15" id="KW-0288">FMN</keyword>
<evidence type="ECO:0000256" key="2">
    <source>
        <dbReference type="ARBA" id="ARBA00004726"/>
    </source>
</evidence>
<name>A0A653AFF3_9BACT</name>
<feature type="domain" description="Riboflavin kinase" evidence="16">
    <location>
        <begin position="182"/>
        <end position="304"/>
    </location>
</feature>
<evidence type="ECO:0000256" key="11">
    <source>
        <dbReference type="ARBA" id="ARBA00022840"/>
    </source>
</evidence>
<comment type="similarity">
    <text evidence="15">Belongs to the ribF family.</text>
</comment>
<evidence type="ECO:0000256" key="14">
    <source>
        <dbReference type="ARBA" id="ARBA00049494"/>
    </source>
</evidence>
<comment type="catalytic activity">
    <reaction evidence="13 15">
        <text>riboflavin + ATP = FMN + ADP + H(+)</text>
        <dbReference type="Rhea" id="RHEA:14357"/>
        <dbReference type="ChEBI" id="CHEBI:15378"/>
        <dbReference type="ChEBI" id="CHEBI:30616"/>
        <dbReference type="ChEBI" id="CHEBI:57986"/>
        <dbReference type="ChEBI" id="CHEBI:58210"/>
        <dbReference type="ChEBI" id="CHEBI:456216"/>
        <dbReference type="EC" id="2.7.1.26"/>
    </reaction>
</comment>
<evidence type="ECO:0000256" key="13">
    <source>
        <dbReference type="ARBA" id="ARBA00047880"/>
    </source>
</evidence>
<evidence type="ECO:0000259" key="16">
    <source>
        <dbReference type="SMART" id="SM00904"/>
    </source>
</evidence>
<dbReference type="InterPro" id="IPR004821">
    <property type="entry name" value="Cyt_trans-like"/>
</dbReference>
<evidence type="ECO:0000256" key="10">
    <source>
        <dbReference type="ARBA" id="ARBA00022827"/>
    </source>
</evidence>
<dbReference type="InterPro" id="IPR023465">
    <property type="entry name" value="Riboflavin_kinase_dom_sf"/>
</dbReference>
<evidence type="ECO:0000313" key="17">
    <source>
        <dbReference type="EMBL" id="VBB46766.1"/>
    </source>
</evidence>
<dbReference type="GO" id="GO:0005524">
    <property type="term" value="F:ATP binding"/>
    <property type="evidence" value="ECO:0007669"/>
    <property type="project" value="UniProtKB-UniRule"/>
</dbReference>
<dbReference type="Gene3D" id="2.40.30.30">
    <property type="entry name" value="Riboflavin kinase-like"/>
    <property type="match status" value="1"/>
</dbReference>
<evidence type="ECO:0000256" key="6">
    <source>
        <dbReference type="ARBA" id="ARBA00022679"/>
    </source>
</evidence>
<dbReference type="EC" id="2.7.7.2" evidence="15"/>
<dbReference type="InterPro" id="IPR023468">
    <property type="entry name" value="Riboflavin_kinase"/>
</dbReference>
<dbReference type="GO" id="GO:0003919">
    <property type="term" value="F:FMN adenylyltransferase activity"/>
    <property type="evidence" value="ECO:0007669"/>
    <property type="project" value="UniProtKB-UniRule"/>
</dbReference>
<dbReference type="GO" id="GO:0009231">
    <property type="term" value="P:riboflavin biosynthetic process"/>
    <property type="evidence" value="ECO:0007669"/>
    <property type="project" value="InterPro"/>
</dbReference>
<keyword evidence="6 15" id="KW-0808">Transferase</keyword>
<dbReference type="GO" id="GO:0006747">
    <property type="term" value="P:FAD biosynthetic process"/>
    <property type="evidence" value="ECO:0007669"/>
    <property type="project" value="UniProtKB-UniRule"/>
</dbReference>
<dbReference type="Gene3D" id="3.40.50.620">
    <property type="entry name" value="HUPs"/>
    <property type="match status" value="1"/>
</dbReference>
<dbReference type="InterPro" id="IPR015864">
    <property type="entry name" value="FAD_synthase"/>
</dbReference>
<dbReference type="Pfam" id="PF06574">
    <property type="entry name" value="FAD_syn"/>
    <property type="match status" value="1"/>
</dbReference>
<dbReference type="SMART" id="SM00904">
    <property type="entry name" value="Flavokinase"/>
    <property type="match status" value="1"/>
</dbReference>
<comment type="pathway">
    <text evidence="2 15">Cofactor biosynthesis; FAD biosynthesis; FAD from FMN: step 1/1.</text>
</comment>
<dbReference type="SUPFAM" id="SSF52374">
    <property type="entry name" value="Nucleotidylyl transferase"/>
    <property type="match status" value="1"/>
</dbReference>
<dbReference type="InterPro" id="IPR015865">
    <property type="entry name" value="Riboflavin_kinase_bac/euk"/>
</dbReference>
<keyword evidence="12" id="KW-0511">Multifunctional enzyme</keyword>
<dbReference type="AlphaFoldDB" id="A0A653AFF3"/>
<reference evidence="17" key="1">
    <citation type="submission" date="2018-07" db="EMBL/GenBank/DDBJ databases">
        <authorList>
            <consortium name="Genoscope - CEA"/>
            <person name="William W."/>
        </authorList>
    </citation>
    <scope>NUCLEOTIDE SEQUENCE</scope>
    <source>
        <strain evidence="17">IK1</strain>
    </source>
</reference>
<keyword evidence="10 15" id="KW-0274">FAD</keyword>
<dbReference type="NCBIfam" id="TIGR00125">
    <property type="entry name" value="cyt_tran_rel"/>
    <property type="match status" value="1"/>
</dbReference>
<dbReference type="SUPFAM" id="SSF82114">
    <property type="entry name" value="Riboflavin kinase-like"/>
    <property type="match status" value="1"/>
</dbReference>
<keyword evidence="8 15" id="KW-0547">Nucleotide-binding</keyword>
<evidence type="ECO:0000256" key="9">
    <source>
        <dbReference type="ARBA" id="ARBA00022777"/>
    </source>
</evidence>
<evidence type="ECO:0000256" key="15">
    <source>
        <dbReference type="PIRNR" id="PIRNR004491"/>
    </source>
</evidence>
<protein>
    <recommendedName>
        <fullName evidence="15">Riboflavin biosynthesis protein</fullName>
    </recommendedName>
    <domain>
        <recommendedName>
            <fullName evidence="15">Riboflavin kinase</fullName>
            <ecNumber evidence="15">2.7.1.26</ecNumber>
        </recommendedName>
        <alternativeName>
            <fullName evidence="15">Flavokinase</fullName>
        </alternativeName>
    </domain>
    <domain>
        <recommendedName>
            <fullName evidence="15">FMN adenylyltransferase</fullName>
            <ecNumber evidence="15">2.7.7.2</ecNumber>
        </recommendedName>
        <alternativeName>
            <fullName evidence="15">FAD pyrophosphorylase</fullName>
        </alternativeName>
        <alternativeName>
            <fullName evidence="15">FAD synthase</fullName>
        </alternativeName>
    </domain>
</protein>
<comment type="function">
    <text evidence="1">Catalyzes the phosphorylation of riboflavin to FMN followed by the adenylation of FMN to FAD.</text>
</comment>
<evidence type="ECO:0000256" key="5">
    <source>
        <dbReference type="ARBA" id="ARBA00022643"/>
    </source>
</evidence>
<keyword evidence="7 15" id="KW-0548">Nucleotidyltransferase</keyword>
<dbReference type="GO" id="GO:0009398">
    <property type="term" value="P:FMN biosynthetic process"/>
    <property type="evidence" value="ECO:0007669"/>
    <property type="project" value="UniProtKB-UniRule"/>
</dbReference>
<dbReference type="EMBL" id="UPXZ01000036">
    <property type="protein sequence ID" value="VBB46766.1"/>
    <property type="molecule type" value="Genomic_DNA"/>
</dbReference>
<dbReference type="PANTHER" id="PTHR22749">
    <property type="entry name" value="RIBOFLAVIN KINASE/FMN ADENYLYLTRANSFERASE"/>
    <property type="match status" value="1"/>
</dbReference>
<dbReference type="FunFam" id="3.40.50.620:FF:000021">
    <property type="entry name" value="Riboflavin biosynthesis protein"/>
    <property type="match status" value="1"/>
</dbReference>
<dbReference type="InterPro" id="IPR002606">
    <property type="entry name" value="Riboflavin_kinase_bac"/>
</dbReference>
<dbReference type="NCBIfam" id="NF004162">
    <property type="entry name" value="PRK05627.1-5"/>
    <property type="match status" value="1"/>
</dbReference>
<dbReference type="UniPathway" id="UPA00277">
    <property type="reaction ID" value="UER00407"/>
</dbReference>
<gene>
    <name evidence="17" type="ORF">TRIP_D410029</name>
</gene>
<keyword evidence="4 15" id="KW-0285">Flavoprotein</keyword>
<evidence type="ECO:0000256" key="4">
    <source>
        <dbReference type="ARBA" id="ARBA00022630"/>
    </source>
</evidence>
<keyword evidence="11 15" id="KW-0067">ATP-binding</keyword>
<proteinExistence type="inferred from homology"/>
<evidence type="ECO:0000256" key="1">
    <source>
        <dbReference type="ARBA" id="ARBA00002121"/>
    </source>
</evidence>
<dbReference type="EC" id="2.7.1.26" evidence="15"/>
<comment type="catalytic activity">
    <reaction evidence="14 15">
        <text>FMN + ATP + H(+) = FAD + diphosphate</text>
        <dbReference type="Rhea" id="RHEA:17237"/>
        <dbReference type="ChEBI" id="CHEBI:15378"/>
        <dbReference type="ChEBI" id="CHEBI:30616"/>
        <dbReference type="ChEBI" id="CHEBI:33019"/>
        <dbReference type="ChEBI" id="CHEBI:57692"/>
        <dbReference type="ChEBI" id="CHEBI:58210"/>
        <dbReference type="EC" id="2.7.7.2"/>
    </reaction>
</comment>
<dbReference type="CDD" id="cd02064">
    <property type="entry name" value="FAD_synthetase_N"/>
    <property type="match status" value="1"/>
</dbReference>
<evidence type="ECO:0000256" key="12">
    <source>
        <dbReference type="ARBA" id="ARBA00023268"/>
    </source>
</evidence>
<keyword evidence="9 15" id="KW-0418">Kinase</keyword>
<comment type="pathway">
    <text evidence="3 15">Cofactor biosynthesis; FMN biosynthesis; FMN from riboflavin (ATP route): step 1/1.</text>
</comment>
<accession>A0A653AFF3</accession>
<evidence type="ECO:0000256" key="3">
    <source>
        <dbReference type="ARBA" id="ARBA00005201"/>
    </source>
</evidence>
<dbReference type="PANTHER" id="PTHR22749:SF6">
    <property type="entry name" value="RIBOFLAVIN KINASE"/>
    <property type="match status" value="1"/>
</dbReference>
<dbReference type="UniPathway" id="UPA00276">
    <property type="reaction ID" value="UER00406"/>
</dbReference>
<dbReference type="Pfam" id="PF01687">
    <property type="entry name" value="Flavokinase"/>
    <property type="match status" value="1"/>
</dbReference>
<dbReference type="InterPro" id="IPR014729">
    <property type="entry name" value="Rossmann-like_a/b/a_fold"/>
</dbReference>